<dbReference type="AlphaFoldDB" id="A0A1M6NKY0"/>
<name>A0A1M6NKY0_9BACT</name>
<gene>
    <name evidence="1" type="ORF">SAMN05444280_14321</name>
</gene>
<proteinExistence type="predicted"/>
<dbReference type="EMBL" id="FQZE01000043">
    <property type="protein sequence ID" value="SHJ96391.1"/>
    <property type="molecule type" value="Genomic_DNA"/>
</dbReference>
<reference evidence="1 2" key="1">
    <citation type="submission" date="2016-11" db="EMBL/GenBank/DDBJ databases">
        <authorList>
            <person name="Jaros S."/>
            <person name="Januszkiewicz K."/>
            <person name="Wedrychowicz H."/>
        </authorList>
    </citation>
    <scope>NUCLEOTIDE SEQUENCE [LARGE SCALE GENOMIC DNA]</scope>
    <source>
        <strain evidence="1 2">DSM 27063</strain>
    </source>
</reference>
<accession>A0A1M6NKY0</accession>
<evidence type="ECO:0000313" key="2">
    <source>
        <dbReference type="Proteomes" id="UP000184050"/>
    </source>
</evidence>
<keyword evidence="2" id="KW-1185">Reference proteome</keyword>
<dbReference type="STRING" id="1168035.SAMN05444280_14321"/>
<evidence type="ECO:0000313" key="1">
    <source>
        <dbReference type="EMBL" id="SHJ96391.1"/>
    </source>
</evidence>
<protein>
    <submittedName>
        <fullName evidence="1">Uncharacterized protein</fullName>
    </submittedName>
</protein>
<dbReference type="Proteomes" id="UP000184050">
    <property type="component" value="Unassembled WGS sequence"/>
</dbReference>
<organism evidence="1 2">
    <name type="scientific">Tangfeifania diversioriginum</name>
    <dbReference type="NCBI Taxonomy" id="1168035"/>
    <lineage>
        <taxon>Bacteria</taxon>
        <taxon>Pseudomonadati</taxon>
        <taxon>Bacteroidota</taxon>
        <taxon>Bacteroidia</taxon>
        <taxon>Marinilabiliales</taxon>
        <taxon>Prolixibacteraceae</taxon>
        <taxon>Tangfeifania</taxon>
    </lineage>
</organism>
<sequence length="85" mass="9868">MDATFHIKQLNLIFSQHKLLLAKTLFFEFSGKMKQEWLLAIPFSELSYTPVTLPSYLKYSVTTGVPRVNNRSLFSKKLMLLTIKN</sequence>